<dbReference type="AlphaFoldDB" id="A0ABD0YRQ1"/>
<evidence type="ECO:0000256" key="1">
    <source>
        <dbReference type="ARBA" id="ARBA00010672"/>
    </source>
</evidence>
<name>A0ABD0YRQ1_9HEMI</name>
<dbReference type="SUPFAM" id="SSF49562">
    <property type="entry name" value="C2 domain (Calcium/lipid-binding domain, CaLB)"/>
    <property type="match status" value="1"/>
</dbReference>
<evidence type="ECO:0000256" key="2">
    <source>
        <dbReference type="SAM" id="MobiDB-lite"/>
    </source>
</evidence>
<dbReference type="Pfam" id="PF21528">
    <property type="entry name" value="CC2D1A-B_DM14"/>
    <property type="match status" value="4"/>
</dbReference>
<feature type="domain" description="C2" evidence="3">
    <location>
        <begin position="469"/>
        <end position="570"/>
    </location>
</feature>
<dbReference type="PROSITE" id="PS50004">
    <property type="entry name" value="C2"/>
    <property type="match status" value="1"/>
</dbReference>
<dbReference type="InterPro" id="IPR000008">
    <property type="entry name" value="C2_dom"/>
</dbReference>
<dbReference type="EMBL" id="JBFDAA010000011">
    <property type="protein sequence ID" value="KAL1123868.1"/>
    <property type="molecule type" value="Genomic_DNA"/>
</dbReference>
<feature type="region of interest" description="Disordered" evidence="2">
    <location>
        <begin position="1"/>
        <end position="20"/>
    </location>
</feature>
<evidence type="ECO:0000259" key="3">
    <source>
        <dbReference type="PROSITE" id="PS50004"/>
    </source>
</evidence>
<gene>
    <name evidence="4" type="ORF">AAG570_001638</name>
</gene>
<feature type="region of interest" description="Disordered" evidence="2">
    <location>
        <begin position="147"/>
        <end position="235"/>
    </location>
</feature>
<protein>
    <recommendedName>
        <fullName evidence="3">C2 domain-containing protein</fullName>
    </recommendedName>
</protein>
<feature type="compositionally biased region" description="Low complexity" evidence="2">
    <location>
        <begin position="270"/>
        <end position="286"/>
    </location>
</feature>
<feature type="compositionally biased region" description="Basic and acidic residues" evidence="2">
    <location>
        <begin position="211"/>
        <end position="227"/>
    </location>
</feature>
<feature type="region of interest" description="Disordered" evidence="2">
    <location>
        <begin position="253"/>
        <end position="316"/>
    </location>
</feature>
<dbReference type="Proteomes" id="UP001558652">
    <property type="component" value="Unassembled WGS sequence"/>
</dbReference>
<dbReference type="InterPro" id="IPR006608">
    <property type="entry name" value="CC2D1A/B_DM14"/>
</dbReference>
<reference evidence="4 5" key="1">
    <citation type="submission" date="2024-07" db="EMBL/GenBank/DDBJ databases">
        <title>Chromosome-level genome assembly of the water stick insect Ranatra chinensis (Heteroptera: Nepidae).</title>
        <authorList>
            <person name="Liu X."/>
        </authorList>
    </citation>
    <scope>NUCLEOTIDE SEQUENCE [LARGE SCALE GENOMIC DNA]</scope>
    <source>
        <strain evidence="4">Cailab_2021Rc</strain>
        <tissue evidence="4">Muscle</tissue>
    </source>
</reference>
<proteinExistence type="inferred from homology"/>
<dbReference type="PANTHER" id="PTHR13076">
    <property type="entry name" value="COILED-COIL AND C2 DOMAIN-CONTAINING PROTEIN 1-LIKE"/>
    <property type="match status" value="1"/>
</dbReference>
<dbReference type="InterPro" id="IPR039725">
    <property type="entry name" value="CC2D1A/B"/>
</dbReference>
<feature type="compositionally biased region" description="Polar residues" evidence="2">
    <location>
        <begin position="184"/>
        <end position="201"/>
    </location>
</feature>
<accession>A0ABD0YRQ1</accession>
<evidence type="ECO:0000313" key="5">
    <source>
        <dbReference type="Proteomes" id="UP001558652"/>
    </source>
</evidence>
<dbReference type="PANTHER" id="PTHR13076:SF9">
    <property type="entry name" value="COILED-COIL AND C2 DOMAIN-CONTAINING PROTEIN 1-LIKE"/>
    <property type="match status" value="1"/>
</dbReference>
<sequence length="570" mass="62450">MYKEAEANAKAVGDTAKSRRLGRGLKTLSDLLKKAQRGVTIDESEIPLPVAKGAAKAPVASVAPQGLISPLRPAPPVPPRIQISEDSEDKQEDAEKSRTLALLAARRDEYKKAAVGAKRRGDTQKALEHVKLLKQFEAVMAGVEAGQPFDLSTMPPPPSELTEASTPGPSVPPRRRDSEKQAASDPSTTPAPEESALQQEPLSVLSALEQRLAKFREQEEAGKRDGNSSKARRMGRIVKQYEDAIKLHKAGRPIPVDELPTPPGFPPIPVESSEPVPSAAAPKAVPNAGVTSPTRPQVSGAPAGSSATNQAAMGGSSRVDRQLAALLVRQKELKEAALKAKRDGDIAKAKEFLKQAKGLDPLIQAANSGVRVDMSSIPIQPDIKESIDSEFDIVMLSDCLTGTDLEIYDQLVANLQTQFKLCMETRNHFKAIGDVANANRFEQLAVHTKNDLDMVRTSKNRNDPIPRFHYEKRKFSIVRCNVDLGDNDLELSILQGINYNVPNPKEVDTYVRFEFPLSNDETKKDKTAVIYNTNNPTYEAVFPITVQRNSRSFQRLFKRHSVKMEVWSRG</sequence>
<dbReference type="Pfam" id="PF00168">
    <property type="entry name" value="C2"/>
    <property type="match status" value="1"/>
</dbReference>
<dbReference type="InterPro" id="IPR035892">
    <property type="entry name" value="C2_domain_sf"/>
</dbReference>
<feature type="region of interest" description="Disordered" evidence="2">
    <location>
        <begin position="67"/>
        <end position="99"/>
    </location>
</feature>
<dbReference type="Gene3D" id="2.60.40.150">
    <property type="entry name" value="C2 domain"/>
    <property type="match status" value="1"/>
</dbReference>
<feature type="compositionally biased region" description="Pro residues" evidence="2">
    <location>
        <begin position="260"/>
        <end position="269"/>
    </location>
</feature>
<comment type="caution">
    <text evidence="4">The sequence shown here is derived from an EMBL/GenBank/DDBJ whole genome shotgun (WGS) entry which is preliminary data.</text>
</comment>
<keyword evidence="5" id="KW-1185">Reference proteome</keyword>
<evidence type="ECO:0000313" key="4">
    <source>
        <dbReference type="EMBL" id="KAL1123868.1"/>
    </source>
</evidence>
<comment type="similarity">
    <text evidence="1">Belongs to the CC2D1 family.</text>
</comment>
<dbReference type="SMART" id="SM00685">
    <property type="entry name" value="DM14"/>
    <property type="match status" value="4"/>
</dbReference>
<organism evidence="4 5">
    <name type="scientific">Ranatra chinensis</name>
    <dbReference type="NCBI Taxonomy" id="642074"/>
    <lineage>
        <taxon>Eukaryota</taxon>
        <taxon>Metazoa</taxon>
        <taxon>Ecdysozoa</taxon>
        <taxon>Arthropoda</taxon>
        <taxon>Hexapoda</taxon>
        <taxon>Insecta</taxon>
        <taxon>Pterygota</taxon>
        <taxon>Neoptera</taxon>
        <taxon>Paraneoptera</taxon>
        <taxon>Hemiptera</taxon>
        <taxon>Heteroptera</taxon>
        <taxon>Panheteroptera</taxon>
        <taxon>Nepomorpha</taxon>
        <taxon>Nepidae</taxon>
        <taxon>Ranatrinae</taxon>
        <taxon>Ranatra</taxon>
    </lineage>
</organism>